<dbReference type="InterPro" id="IPR052892">
    <property type="entry name" value="NA-targeting_endonuclease"/>
</dbReference>
<gene>
    <name evidence="3" type="ORF">HEK616_40500</name>
</gene>
<dbReference type="EMBL" id="AP026073">
    <property type="protein sequence ID" value="BDM70563.1"/>
    <property type="molecule type" value="Genomic_DNA"/>
</dbReference>
<dbReference type="RefSeq" id="WP_410011217.1">
    <property type="nucleotide sequence ID" value="NZ_AP026073.1"/>
</dbReference>
<evidence type="ECO:0000256" key="1">
    <source>
        <dbReference type="SAM" id="MobiDB-lite"/>
    </source>
</evidence>
<feature type="region of interest" description="Disordered" evidence="1">
    <location>
        <begin position="1"/>
        <end position="44"/>
    </location>
</feature>
<keyword evidence="4" id="KW-1185">Reference proteome</keyword>
<dbReference type="InterPro" id="IPR002711">
    <property type="entry name" value="HNH"/>
</dbReference>
<dbReference type="PANTHER" id="PTHR33877:SF2">
    <property type="entry name" value="OS07G0170200 PROTEIN"/>
    <property type="match status" value="1"/>
</dbReference>
<reference evidence="3" key="1">
    <citation type="submission" date="2022-06" db="EMBL/GenBank/DDBJ databases">
        <title>Complete genome sequence of Streptomyces nigrescens HEK616.</title>
        <authorList>
            <person name="Asamizu S."/>
            <person name="Onaka H."/>
        </authorList>
    </citation>
    <scope>NUCLEOTIDE SEQUENCE</scope>
    <source>
        <strain evidence="3">HEK616</strain>
    </source>
</reference>
<dbReference type="CDD" id="cd00085">
    <property type="entry name" value="HNHc"/>
    <property type="match status" value="1"/>
</dbReference>
<proteinExistence type="predicted"/>
<accession>A0ABM7ZW47</accession>
<dbReference type="InterPro" id="IPR003615">
    <property type="entry name" value="HNH_nuc"/>
</dbReference>
<evidence type="ECO:0000313" key="3">
    <source>
        <dbReference type="EMBL" id="BDM70563.1"/>
    </source>
</evidence>
<evidence type="ECO:0000313" key="4">
    <source>
        <dbReference type="Proteomes" id="UP001059597"/>
    </source>
</evidence>
<name>A0ABM7ZW47_STRNI</name>
<feature type="compositionally biased region" description="Polar residues" evidence="1">
    <location>
        <begin position="35"/>
        <end position="44"/>
    </location>
</feature>
<dbReference type="PANTHER" id="PTHR33877">
    <property type="entry name" value="SLL1193 PROTEIN"/>
    <property type="match status" value="1"/>
</dbReference>
<organism evidence="3 4">
    <name type="scientific">Streptomyces nigrescens</name>
    <dbReference type="NCBI Taxonomy" id="1920"/>
    <lineage>
        <taxon>Bacteria</taxon>
        <taxon>Bacillati</taxon>
        <taxon>Actinomycetota</taxon>
        <taxon>Actinomycetes</taxon>
        <taxon>Kitasatosporales</taxon>
        <taxon>Streptomycetaceae</taxon>
        <taxon>Streptomyces</taxon>
    </lineage>
</organism>
<protein>
    <recommendedName>
        <fullName evidence="2">HNH nuclease domain-containing protein</fullName>
    </recommendedName>
</protein>
<dbReference type="SMART" id="SM00507">
    <property type="entry name" value="HNHc"/>
    <property type="match status" value="1"/>
</dbReference>
<feature type="domain" description="HNH nuclease" evidence="2">
    <location>
        <begin position="48"/>
        <end position="101"/>
    </location>
</feature>
<dbReference type="Proteomes" id="UP001059597">
    <property type="component" value="Chromosome"/>
</dbReference>
<dbReference type="Gene3D" id="1.10.30.50">
    <property type="match status" value="1"/>
</dbReference>
<sequence length="113" mass="12506">MIASRRGVAAGRKPLVPRPAATRSIPRLTPRISLRPSQSPHTPSRQDVLKLWEEWDWFACTYCDAAFNETVVCELDHVHPLANGGVDEMWNLAPACATCNRAKGAQEVGLWLA</sequence>
<evidence type="ECO:0000259" key="2">
    <source>
        <dbReference type="SMART" id="SM00507"/>
    </source>
</evidence>
<dbReference type="Pfam" id="PF01844">
    <property type="entry name" value="HNH"/>
    <property type="match status" value="1"/>
</dbReference>